<name>A0A9Q1HAM6_HOLLE</name>
<accession>A0A9Q1HAM6</accession>
<organism evidence="1 2">
    <name type="scientific">Holothuria leucospilota</name>
    <name type="common">Black long sea cucumber</name>
    <name type="synonym">Mertensiothuria leucospilota</name>
    <dbReference type="NCBI Taxonomy" id="206669"/>
    <lineage>
        <taxon>Eukaryota</taxon>
        <taxon>Metazoa</taxon>
        <taxon>Echinodermata</taxon>
        <taxon>Eleutherozoa</taxon>
        <taxon>Echinozoa</taxon>
        <taxon>Holothuroidea</taxon>
        <taxon>Aspidochirotacea</taxon>
        <taxon>Aspidochirotida</taxon>
        <taxon>Holothuriidae</taxon>
        <taxon>Holothuria</taxon>
    </lineage>
</organism>
<dbReference type="OrthoDB" id="10037236at2759"/>
<keyword evidence="2" id="KW-1185">Reference proteome</keyword>
<dbReference type="AlphaFoldDB" id="A0A9Q1HAM6"/>
<dbReference type="Proteomes" id="UP001152320">
    <property type="component" value="Chromosome 7"/>
</dbReference>
<comment type="caution">
    <text evidence="1">The sequence shown here is derived from an EMBL/GenBank/DDBJ whole genome shotgun (WGS) entry which is preliminary data.</text>
</comment>
<sequence length="288" mass="33353">MCFTETWLNPEIPDSAVEMDNFTLIRADRTHHSGKSKGGGVCLYFNNNNWCKNCVVKEKFWCEDIEFLTIGLPPFYLPREFGRLLITAVYIHLKASNSRAIEVLSERIQSTNTSNPDAIELIMEDFNKCNSCYTNFVQFVGKCTRGKNVVDKYFGNVKYQFRVKLLPFLGNSDHKTMYLLSLYRWSNKRSRRQKLHTKFGPKKSRVNCAPGLKAQTGVCFTMMTSIRRLRPSMNIFTFVLSQLYQPKHKQQTMGIKGFKDVEYANSRNPSKANKKENSTVLISKWKET</sequence>
<reference evidence="1" key="1">
    <citation type="submission" date="2021-10" db="EMBL/GenBank/DDBJ databases">
        <title>Tropical sea cucumber genome reveals ecological adaptation and Cuvierian tubules defense mechanism.</title>
        <authorList>
            <person name="Chen T."/>
        </authorList>
    </citation>
    <scope>NUCLEOTIDE SEQUENCE</scope>
    <source>
        <strain evidence="1">Nanhai2018</strain>
        <tissue evidence="1">Muscle</tissue>
    </source>
</reference>
<gene>
    <name evidence="1" type="ORF">HOLleu_16738</name>
</gene>
<dbReference type="EMBL" id="JAIZAY010000007">
    <property type="protein sequence ID" value="KAJ8039119.1"/>
    <property type="molecule type" value="Genomic_DNA"/>
</dbReference>
<evidence type="ECO:0000313" key="1">
    <source>
        <dbReference type="EMBL" id="KAJ8039119.1"/>
    </source>
</evidence>
<dbReference type="PANTHER" id="PTHR47510">
    <property type="entry name" value="REVERSE TRANSCRIPTASE DOMAIN-CONTAINING PROTEIN"/>
    <property type="match status" value="1"/>
</dbReference>
<dbReference type="Gene3D" id="3.60.10.10">
    <property type="entry name" value="Endonuclease/exonuclease/phosphatase"/>
    <property type="match status" value="1"/>
</dbReference>
<protein>
    <submittedName>
        <fullName evidence="1">Uncharacterized protein</fullName>
    </submittedName>
</protein>
<proteinExistence type="predicted"/>
<evidence type="ECO:0000313" key="2">
    <source>
        <dbReference type="Proteomes" id="UP001152320"/>
    </source>
</evidence>
<dbReference type="InterPro" id="IPR036691">
    <property type="entry name" value="Endo/exonu/phosph_ase_sf"/>
</dbReference>
<dbReference type="PANTHER" id="PTHR47510:SF3">
    <property type="entry name" value="ENDO_EXONUCLEASE_PHOSPHATASE DOMAIN-CONTAINING PROTEIN"/>
    <property type="match status" value="1"/>
</dbReference>